<dbReference type="Gene3D" id="1.10.10.10">
    <property type="entry name" value="Winged helix-like DNA-binding domain superfamily/Winged helix DNA-binding domain"/>
    <property type="match status" value="1"/>
</dbReference>
<evidence type="ECO:0000313" key="6">
    <source>
        <dbReference type="Proteomes" id="UP000483362"/>
    </source>
</evidence>
<gene>
    <name evidence="5" type="ORF">FYJ29_11610</name>
</gene>
<evidence type="ECO:0000256" key="2">
    <source>
        <dbReference type="ARBA" id="ARBA00023125"/>
    </source>
</evidence>
<evidence type="ECO:0000256" key="3">
    <source>
        <dbReference type="ARBA" id="ARBA00023163"/>
    </source>
</evidence>
<evidence type="ECO:0000259" key="4">
    <source>
        <dbReference type="PROSITE" id="PS50043"/>
    </source>
</evidence>
<evidence type="ECO:0000313" key="5">
    <source>
        <dbReference type="EMBL" id="MSS18400.1"/>
    </source>
</evidence>
<dbReference type="InterPro" id="IPR036388">
    <property type="entry name" value="WH-like_DNA-bd_sf"/>
</dbReference>
<reference evidence="5 6" key="1">
    <citation type="submission" date="2019-08" db="EMBL/GenBank/DDBJ databases">
        <title>In-depth cultivation of the pig gut microbiome towards novel bacterial diversity and tailored functional studies.</title>
        <authorList>
            <person name="Wylensek D."/>
            <person name="Hitch T.C.A."/>
            <person name="Clavel T."/>
        </authorList>
    </citation>
    <scope>NUCLEOTIDE SEQUENCE [LARGE SCALE GENOMIC DNA]</scope>
    <source>
        <strain evidence="5 6">Oil-RF-744-WCA-WT-10</strain>
    </source>
</reference>
<dbReference type="EMBL" id="VULT01000020">
    <property type="protein sequence ID" value="MSS18400.1"/>
    <property type="molecule type" value="Genomic_DNA"/>
</dbReference>
<dbReference type="Pfam" id="PF00196">
    <property type="entry name" value="GerE"/>
    <property type="match status" value="1"/>
</dbReference>
<keyword evidence="2" id="KW-0238">DNA-binding</keyword>
<dbReference type="PROSITE" id="PS50043">
    <property type="entry name" value="HTH_LUXR_2"/>
    <property type="match status" value="1"/>
</dbReference>
<dbReference type="PANTHER" id="PTHR44688:SF16">
    <property type="entry name" value="DNA-BINDING TRANSCRIPTIONAL ACTIVATOR DEVR_DOSR"/>
    <property type="match status" value="1"/>
</dbReference>
<sequence length="73" mass="8540">MMIARTQELTARELEVLKLLSCGLNSKEISERLYISTNTVEYHRKQLLRKMEARNAAELIGKAYRMNILKVEE</sequence>
<dbReference type="InterPro" id="IPR016032">
    <property type="entry name" value="Sig_transdc_resp-reg_C-effctor"/>
</dbReference>
<proteinExistence type="predicted"/>
<keyword evidence="1" id="KW-0805">Transcription regulation</keyword>
<dbReference type="Proteomes" id="UP000483362">
    <property type="component" value="Unassembled WGS sequence"/>
</dbReference>
<dbReference type="PANTHER" id="PTHR44688">
    <property type="entry name" value="DNA-BINDING TRANSCRIPTIONAL ACTIVATOR DEVR_DOSR"/>
    <property type="match status" value="1"/>
</dbReference>
<evidence type="ECO:0000256" key="1">
    <source>
        <dbReference type="ARBA" id="ARBA00023015"/>
    </source>
</evidence>
<dbReference type="PRINTS" id="PR00038">
    <property type="entry name" value="HTHLUXR"/>
</dbReference>
<dbReference type="AlphaFoldDB" id="A0A6L5XFY8"/>
<dbReference type="GO" id="GO:0003677">
    <property type="term" value="F:DNA binding"/>
    <property type="evidence" value="ECO:0007669"/>
    <property type="project" value="UniProtKB-KW"/>
</dbReference>
<dbReference type="InterPro" id="IPR000792">
    <property type="entry name" value="Tscrpt_reg_LuxR_C"/>
</dbReference>
<name>A0A6L5XFY8_9BACT</name>
<dbReference type="CDD" id="cd06170">
    <property type="entry name" value="LuxR_C_like"/>
    <property type="match status" value="1"/>
</dbReference>
<accession>A0A6L5XFY8</accession>
<protein>
    <submittedName>
        <fullName evidence="5">Helix-turn-helix transcriptional regulator</fullName>
    </submittedName>
</protein>
<dbReference type="SUPFAM" id="SSF46894">
    <property type="entry name" value="C-terminal effector domain of the bipartite response regulators"/>
    <property type="match status" value="1"/>
</dbReference>
<dbReference type="GO" id="GO:0006355">
    <property type="term" value="P:regulation of DNA-templated transcription"/>
    <property type="evidence" value="ECO:0007669"/>
    <property type="project" value="InterPro"/>
</dbReference>
<comment type="caution">
    <text evidence="5">The sequence shown here is derived from an EMBL/GenBank/DDBJ whole genome shotgun (WGS) entry which is preliminary data.</text>
</comment>
<dbReference type="SMART" id="SM00421">
    <property type="entry name" value="HTH_LUXR"/>
    <property type="match status" value="1"/>
</dbReference>
<organism evidence="5 6">
    <name type="scientific">Sodaliphilus pleomorphus</name>
    <dbReference type="NCBI Taxonomy" id="2606626"/>
    <lineage>
        <taxon>Bacteria</taxon>
        <taxon>Pseudomonadati</taxon>
        <taxon>Bacteroidota</taxon>
        <taxon>Bacteroidia</taxon>
        <taxon>Bacteroidales</taxon>
        <taxon>Muribaculaceae</taxon>
        <taxon>Sodaliphilus</taxon>
    </lineage>
</organism>
<keyword evidence="6" id="KW-1185">Reference proteome</keyword>
<keyword evidence="3" id="KW-0804">Transcription</keyword>
<feature type="domain" description="HTH luxR-type" evidence="4">
    <location>
        <begin position="1"/>
        <end position="67"/>
    </location>
</feature>